<evidence type="ECO:0000256" key="7">
    <source>
        <dbReference type="SAM" id="Phobius"/>
    </source>
</evidence>
<dbReference type="SUPFAM" id="SSF144091">
    <property type="entry name" value="Rhomboid-like"/>
    <property type="match status" value="1"/>
</dbReference>
<dbReference type="RefSeq" id="WP_035626569.1">
    <property type="nucleotide sequence ID" value="NZ_JBEWQG010000005.1"/>
</dbReference>
<keyword evidence="6 7" id="KW-0472">Membrane</keyword>
<comment type="caution">
    <text evidence="9">The sequence shown here is derived from an EMBL/GenBank/DDBJ whole genome shotgun (WGS) entry which is preliminary data.</text>
</comment>
<feature type="domain" description="Peptidase S54 rhomboid" evidence="8">
    <location>
        <begin position="374"/>
        <end position="511"/>
    </location>
</feature>
<name>A0ABX4CIC7_FLAHY</name>
<organism evidence="9 10">
    <name type="scientific">Flavobacterium hydatis</name>
    <name type="common">Cytophaga aquatilis</name>
    <dbReference type="NCBI Taxonomy" id="991"/>
    <lineage>
        <taxon>Bacteria</taxon>
        <taxon>Pseudomonadati</taxon>
        <taxon>Bacteroidota</taxon>
        <taxon>Flavobacteriia</taxon>
        <taxon>Flavobacteriales</taxon>
        <taxon>Flavobacteriaceae</taxon>
        <taxon>Flavobacterium</taxon>
    </lineage>
</organism>
<feature type="transmembrane region" description="Helical" evidence="7">
    <location>
        <begin position="493"/>
        <end position="513"/>
    </location>
</feature>
<evidence type="ECO:0000256" key="4">
    <source>
        <dbReference type="ARBA" id="ARBA00022801"/>
    </source>
</evidence>
<feature type="transmembrane region" description="Helical" evidence="7">
    <location>
        <begin position="12"/>
        <end position="35"/>
    </location>
</feature>
<feature type="transmembrane region" description="Helical" evidence="7">
    <location>
        <begin position="376"/>
        <end position="404"/>
    </location>
</feature>
<keyword evidence="3 7" id="KW-0812">Transmembrane</keyword>
<feature type="transmembrane region" description="Helical" evidence="7">
    <location>
        <begin position="47"/>
        <end position="65"/>
    </location>
</feature>
<dbReference type="PANTHER" id="PTHR43731">
    <property type="entry name" value="RHOMBOID PROTEASE"/>
    <property type="match status" value="1"/>
</dbReference>
<sequence length="525" mass="59536">MNSNLTKKLKLIFVPFLITTLGFCIIYTFLNWLILIKLQLFSVKETIVNFVIPLMFPIIPIIFYLHKRLSILNLKAKNGKTYTDFYIFIVWLSISVPTIIAQDYLKTATGKLTQVENVSAISKQEQTKYYKINRLFIDKSKACSHTLFELSGKNDTNFNMYLYVVVPVFDKKYDASNASSCKYWLGVRYHNQVSNSLSQSRKESEYQTFANFSETEFNKTDLNDFVYLERVGNSDSGDGYKEALKNSTKLNTTDSTIFIASKEPFENRNGNSFLWFICTLLGGIVISLIAILIPKFNPRELKNLESGKPQENKDLKEFLEFIKPREGYFVTPILIYLNIAIFLVMFLSGLGFVSFGGQDLLNWGANYQPYTANGQWWRLITSVFLHGGFMHLLSNMFGLLFVGLFLEPLLGREKYLTIYLITGTIASLASIWWHDATISVGASGAIFGLYGLFLSLLLTKVFPPQINNIFLVTTLIFIGYNLVMGLTGGIDNAAHIGGLISGFIIGLIMSNSLKSKEQRVTKRND</sequence>
<keyword evidence="9" id="KW-0645">Protease</keyword>
<protein>
    <submittedName>
        <fullName evidence="9">Rhomboid family intramembrane serine protease</fullName>
    </submittedName>
</protein>
<comment type="similarity">
    <text evidence="2">Belongs to the peptidase S54 family.</text>
</comment>
<proteinExistence type="inferred from homology"/>
<evidence type="ECO:0000256" key="5">
    <source>
        <dbReference type="ARBA" id="ARBA00022989"/>
    </source>
</evidence>
<dbReference type="InterPro" id="IPR050925">
    <property type="entry name" value="Rhomboid_protease_S54"/>
</dbReference>
<feature type="transmembrane region" description="Helical" evidence="7">
    <location>
        <begin position="440"/>
        <end position="462"/>
    </location>
</feature>
<gene>
    <name evidence="9" type="ORF">B0A62_10160</name>
</gene>
<feature type="transmembrane region" description="Helical" evidence="7">
    <location>
        <begin position="333"/>
        <end position="356"/>
    </location>
</feature>
<evidence type="ECO:0000256" key="2">
    <source>
        <dbReference type="ARBA" id="ARBA00009045"/>
    </source>
</evidence>
<feature type="transmembrane region" description="Helical" evidence="7">
    <location>
        <begin position="416"/>
        <end position="434"/>
    </location>
</feature>
<dbReference type="GO" id="GO:0006508">
    <property type="term" value="P:proteolysis"/>
    <property type="evidence" value="ECO:0007669"/>
    <property type="project" value="UniProtKB-KW"/>
</dbReference>
<feature type="transmembrane region" description="Helical" evidence="7">
    <location>
        <begin position="469"/>
        <end position="487"/>
    </location>
</feature>
<evidence type="ECO:0000256" key="3">
    <source>
        <dbReference type="ARBA" id="ARBA00022692"/>
    </source>
</evidence>
<keyword evidence="4" id="KW-0378">Hydrolase</keyword>
<dbReference type="Gene3D" id="1.20.1540.10">
    <property type="entry name" value="Rhomboid-like"/>
    <property type="match status" value="1"/>
</dbReference>
<feature type="transmembrane region" description="Helical" evidence="7">
    <location>
        <begin position="85"/>
        <end position="105"/>
    </location>
</feature>
<accession>A0ABX4CIC7</accession>
<evidence type="ECO:0000259" key="8">
    <source>
        <dbReference type="Pfam" id="PF01694"/>
    </source>
</evidence>
<evidence type="ECO:0000313" key="10">
    <source>
        <dbReference type="Proteomes" id="UP000198424"/>
    </source>
</evidence>
<dbReference type="Proteomes" id="UP000198424">
    <property type="component" value="Unassembled WGS sequence"/>
</dbReference>
<dbReference type="Pfam" id="PF01694">
    <property type="entry name" value="Rhomboid"/>
    <property type="match status" value="1"/>
</dbReference>
<dbReference type="PANTHER" id="PTHR43731:SF14">
    <property type="entry name" value="PRESENILIN-ASSOCIATED RHOMBOID-LIKE PROTEIN, MITOCHONDRIAL"/>
    <property type="match status" value="1"/>
</dbReference>
<dbReference type="GO" id="GO:0008233">
    <property type="term" value="F:peptidase activity"/>
    <property type="evidence" value="ECO:0007669"/>
    <property type="project" value="UniProtKB-KW"/>
</dbReference>
<comment type="subcellular location">
    <subcellularLocation>
        <location evidence="1">Membrane</location>
        <topology evidence="1">Multi-pass membrane protein</topology>
    </subcellularLocation>
</comment>
<reference evidence="9 10" key="1">
    <citation type="submission" date="2016-11" db="EMBL/GenBank/DDBJ databases">
        <title>Whole genomes of Flavobacteriaceae.</title>
        <authorList>
            <person name="Stine C."/>
            <person name="Li C."/>
            <person name="Tadesse D."/>
        </authorList>
    </citation>
    <scope>NUCLEOTIDE SEQUENCE [LARGE SCALE GENOMIC DNA]</scope>
    <source>
        <strain evidence="9 10">ATCC 29551</strain>
    </source>
</reference>
<evidence type="ECO:0000313" key="9">
    <source>
        <dbReference type="EMBL" id="OXA94550.1"/>
    </source>
</evidence>
<dbReference type="EMBL" id="MUGY01000009">
    <property type="protein sequence ID" value="OXA94550.1"/>
    <property type="molecule type" value="Genomic_DNA"/>
</dbReference>
<keyword evidence="10" id="KW-1185">Reference proteome</keyword>
<keyword evidence="5 7" id="KW-1133">Transmembrane helix</keyword>
<dbReference type="InterPro" id="IPR035952">
    <property type="entry name" value="Rhomboid-like_sf"/>
</dbReference>
<feature type="transmembrane region" description="Helical" evidence="7">
    <location>
        <begin position="273"/>
        <end position="293"/>
    </location>
</feature>
<evidence type="ECO:0000256" key="6">
    <source>
        <dbReference type="ARBA" id="ARBA00023136"/>
    </source>
</evidence>
<evidence type="ECO:0000256" key="1">
    <source>
        <dbReference type="ARBA" id="ARBA00004141"/>
    </source>
</evidence>
<dbReference type="InterPro" id="IPR022764">
    <property type="entry name" value="Peptidase_S54_rhomboid_dom"/>
</dbReference>